<proteinExistence type="inferred from homology"/>
<dbReference type="PANTHER" id="PTHR10468">
    <property type="entry name" value="PROTEIN O-LINKED-MANNOSE BETA-1,2-N-ACETYLGLUCOSAMINYLTRANSFERASE 1/ALPHA-1,3-MANNOSYL-GLYCOPROTEIN 2-BETA-N-ACETYLGLUCOSAMINYLTRANSFERASE"/>
    <property type="match status" value="1"/>
</dbReference>
<feature type="transmembrane region" description="Helical" evidence="18">
    <location>
        <begin position="21"/>
        <end position="40"/>
    </location>
</feature>
<keyword evidence="10 18" id="KW-1133">Transmembrane helix</keyword>
<dbReference type="InterPro" id="IPR004139">
    <property type="entry name" value="Glyco_trans_13"/>
</dbReference>
<name>A0A7J6L9X2_PEROL</name>
<dbReference type="GO" id="GO:0003827">
    <property type="term" value="F:alpha-1,3-mannosylglycoprotein 2-beta-N-acetylglucosaminyltransferase activity"/>
    <property type="evidence" value="ECO:0007669"/>
    <property type="project" value="UniProtKB-EC"/>
</dbReference>
<dbReference type="PANTHER" id="PTHR10468:SF0">
    <property type="entry name" value="ALPHA-1,3-MANNOSYL-GLYCOPROTEIN 2-BETA-N-ACETYLGLUCOSAMINYLTRANSFERASE"/>
    <property type="match status" value="1"/>
</dbReference>
<comment type="cofactor">
    <cofactor evidence="1">
        <name>Mn(2+)</name>
        <dbReference type="ChEBI" id="CHEBI:29035"/>
    </cofactor>
</comment>
<protein>
    <recommendedName>
        <fullName evidence="14">alpha-1,3-mannosyl-glycoprotein 2-beta-N-acetylglucosaminyltransferase</fullName>
        <ecNumber evidence="14">2.4.1.101</ecNumber>
    </recommendedName>
    <alternativeName>
        <fullName evidence="15">N-glycosyl-oligosaccharide-glycoprotein N-acetylglucosaminyltransferase I</fullName>
    </alternativeName>
</protein>
<comment type="similarity">
    <text evidence="4">Belongs to the glycosyltransferase 13 family.</text>
</comment>
<dbReference type="UniPathway" id="UPA00378"/>
<keyword evidence="7 18" id="KW-0812">Transmembrane</keyword>
<comment type="pathway">
    <text evidence="3">Protein modification; protein glycosylation.</text>
</comment>
<evidence type="ECO:0000256" key="17">
    <source>
        <dbReference type="SAM" id="Coils"/>
    </source>
</evidence>
<evidence type="ECO:0000256" key="9">
    <source>
        <dbReference type="ARBA" id="ARBA00022968"/>
    </source>
</evidence>
<evidence type="ECO:0000256" key="5">
    <source>
        <dbReference type="ARBA" id="ARBA00022676"/>
    </source>
</evidence>
<dbReference type="Pfam" id="PF03071">
    <property type="entry name" value="GNT-I"/>
    <property type="match status" value="1"/>
</dbReference>
<evidence type="ECO:0000256" key="10">
    <source>
        <dbReference type="ARBA" id="ARBA00022989"/>
    </source>
</evidence>
<comment type="subcellular location">
    <subcellularLocation>
        <location evidence="2">Golgi apparatus membrane</location>
        <topology evidence="2">Single-pass type II membrane protein</topology>
    </subcellularLocation>
</comment>
<dbReference type="AlphaFoldDB" id="A0A7J6L9X2"/>
<dbReference type="SUPFAM" id="SSF53448">
    <property type="entry name" value="Nucleotide-diphospho-sugar transferases"/>
    <property type="match status" value="1"/>
</dbReference>
<reference evidence="19 20" key="1">
    <citation type="submission" date="2020-04" db="EMBL/GenBank/DDBJ databases">
        <title>Perkinsus olseni comparative genomics.</title>
        <authorList>
            <person name="Bogema D.R."/>
        </authorList>
    </citation>
    <scope>NUCLEOTIDE SEQUENCE [LARGE SCALE GENOMIC DNA]</scope>
    <source>
        <strain evidence="19">ATCC PRA-31</strain>
    </source>
</reference>
<evidence type="ECO:0000256" key="2">
    <source>
        <dbReference type="ARBA" id="ARBA00004323"/>
    </source>
</evidence>
<feature type="coiled-coil region" evidence="17">
    <location>
        <begin position="72"/>
        <end position="99"/>
    </location>
</feature>
<comment type="catalytic activity">
    <reaction evidence="16">
        <text>N(4)-(alpha-D-Man-(1-&gt;3)-[alpha-D-Man-(1-&gt;3)-[alpha-D-Man-(1-&gt;6)]-alpha-D-Man-(1-&gt;6)]-beta-D-Man-(1-&gt;4)-beta-D-GlcNAc-(1-&gt;4)-beta-D-GlcNAc)-L-asparaginyl-[protein] (N-glucan mannose isomer 5A1,2) + UDP-N-acetyl-alpha-D-glucosamine = N(4)-{beta-D-GlcNAc-(1-&gt;2)-alpha-D-Man-(1-&gt;3)-[alpha-D-Man-(1-&gt;3)-[alpha-D-Man-(1-&gt;6)]-alpha-D-Man-(1-&gt;6)]-beta-D-Man-(1-&gt;4)-beta-D-GlcNAc-(1-&gt;4)-beta-D-GlcNAc}-L-asparaginyl-[protein] + UDP + H(+)</text>
        <dbReference type="Rhea" id="RHEA:11456"/>
        <dbReference type="Rhea" id="RHEA-COMP:14367"/>
        <dbReference type="Rhea" id="RHEA-COMP:14368"/>
        <dbReference type="ChEBI" id="CHEBI:15378"/>
        <dbReference type="ChEBI" id="CHEBI:57705"/>
        <dbReference type="ChEBI" id="CHEBI:58223"/>
        <dbReference type="ChEBI" id="CHEBI:59087"/>
        <dbReference type="ChEBI" id="CHEBI:60625"/>
        <dbReference type="EC" id="2.4.1.101"/>
    </reaction>
</comment>
<evidence type="ECO:0000256" key="14">
    <source>
        <dbReference type="ARBA" id="ARBA00038949"/>
    </source>
</evidence>
<dbReference type="EC" id="2.4.1.101" evidence="14"/>
<dbReference type="Gene3D" id="3.10.180.20">
    <property type="entry name" value="N-Acetylglucosaminyltransferase I, Domain 2"/>
    <property type="match status" value="1"/>
</dbReference>
<dbReference type="InterPro" id="IPR029044">
    <property type="entry name" value="Nucleotide-diphossugar_trans"/>
</dbReference>
<evidence type="ECO:0000256" key="11">
    <source>
        <dbReference type="ARBA" id="ARBA00023034"/>
    </source>
</evidence>
<keyword evidence="11" id="KW-0333">Golgi apparatus</keyword>
<dbReference type="FunFam" id="3.90.550.10:FF:000252">
    <property type="entry name" value="Protein O-linked-mannose beta-1,2-N-acetylglucosaminyltransferase 1"/>
    <property type="match status" value="1"/>
</dbReference>
<accession>A0A7J6L9X2</accession>
<sequence length="490" mass="55664">MPLLFSSSSRSRRGRKVPIGFGLLALAVTLCIGIEIGVLWSEMMVGSSVQEDGARSSASFPESMPLGQEPDMRNYERERDELKKKVASLQEELAEMKNSLRKETKPNPITTPVPAANIRGSGSREERLHLETLKASIAASESSTPLIGVLVIACRRAQYLDRALTSFTKNRPDATHLPIVVSQDGHDPGVKQLLENSQWSSIVYSMRHEQGHGNGYEKLAQHYGWALGRMTPFLCSEVVFSVQDQAYHVAHAVIILEEDMEIAPDFFNYFLASLPLLKTDPKLYCVSAWNDNGYETAVHDPRMIYRTDFFPGLGWMLTSELWAEVRSRWPSGYWDEFMRRPDVRKGRHCLRPEISRSYTFGEEGQSQGQYFAAHLSRIKLNTDFVDFLSDTARPLRHVENEETFDRWLMNEMSSCVKVTLAAFDGELAGGQGKCFRIEYRDSMYHVFASRFGLMPDEKEGIRRTAYKGVLIFYFQKHRIFLDVNAGVEGL</sequence>
<dbReference type="EMBL" id="JABANN010000608">
    <property type="protein sequence ID" value="KAF4656018.1"/>
    <property type="molecule type" value="Genomic_DNA"/>
</dbReference>
<evidence type="ECO:0000256" key="13">
    <source>
        <dbReference type="ARBA" id="ARBA00023211"/>
    </source>
</evidence>
<evidence type="ECO:0000256" key="15">
    <source>
        <dbReference type="ARBA" id="ARBA00041712"/>
    </source>
</evidence>
<organism evidence="19 20">
    <name type="scientific">Perkinsus olseni</name>
    <name type="common">Perkinsus atlanticus</name>
    <dbReference type="NCBI Taxonomy" id="32597"/>
    <lineage>
        <taxon>Eukaryota</taxon>
        <taxon>Sar</taxon>
        <taxon>Alveolata</taxon>
        <taxon>Perkinsozoa</taxon>
        <taxon>Perkinsea</taxon>
        <taxon>Perkinsida</taxon>
        <taxon>Perkinsidae</taxon>
        <taxon>Perkinsus</taxon>
    </lineage>
</organism>
<evidence type="ECO:0000313" key="20">
    <source>
        <dbReference type="Proteomes" id="UP000572268"/>
    </source>
</evidence>
<evidence type="ECO:0000256" key="12">
    <source>
        <dbReference type="ARBA" id="ARBA00023136"/>
    </source>
</evidence>
<evidence type="ECO:0000256" key="8">
    <source>
        <dbReference type="ARBA" id="ARBA00022723"/>
    </source>
</evidence>
<evidence type="ECO:0000256" key="1">
    <source>
        <dbReference type="ARBA" id="ARBA00001936"/>
    </source>
</evidence>
<dbReference type="Gene3D" id="3.90.550.10">
    <property type="entry name" value="Spore Coat Polysaccharide Biosynthesis Protein SpsA, Chain A"/>
    <property type="match status" value="1"/>
</dbReference>
<keyword evidence="17" id="KW-0175">Coiled coil</keyword>
<evidence type="ECO:0000256" key="18">
    <source>
        <dbReference type="SAM" id="Phobius"/>
    </source>
</evidence>
<keyword evidence="6 19" id="KW-0808">Transferase</keyword>
<keyword evidence="5 19" id="KW-0328">Glycosyltransferase</keyword>
<evidence type="ECO:0000256" key="16">
    <source>
        <dbReference type="ARBA" id="ARBA00049421"/>
    </source>
</evidence>
<evidence type="ECO:0000256" key="4">
    <source>
        <dbReference type="ARBA" id="ARBA00006492"/>
    </source>
</evidence>
<dbReference type="InterPro" id="IPR052261">
    <property type="entry name" value="Glycosyltransferase_13"/>
</dbReference>
<evidence type="ECO:0000313" key="19">
    <source>
        <dbReference type="EMBL" id="KAF4656018.1"/>
    </source>
</evidence>
<dbReference type="GO" id="GO:0046872">
    <property type="term" value="F:metal ion binding"/>
    <property type="evidence" value="ECO:0007669"/>
    <property type="project" value="UniProtKB-KW"/>
</dbReference>
<keyword evidence="8" id="KW-0479">Metal-binding</keyword>
<keyword evidence="12 18" id="KW-0472">Membrane</keyword>
<keyword evidence="13" id="KW-0464">Manganese</keyword>
<evidence type="ECO:0000256" key="6">
    <source>
        <dbReference type="ARBA" id="ARBA00022679"/>
    </source>
</evidence>
<dbReference type="GO" id="GO:0000139">
    <property type="term" value="C:Golgi membrane"/>
    <property type="evidence" value="ECO:0007669"/>
    <property type="project" value="UniProtKB-SubCell"/>
</dbReference>
<evidence type="ECO:0000256" key="3">
    <source>
        <dbReference type="ARBA" id="ARBA00004922"/>
    </source>
</evidence>
<keyword evidence="9" id="KW-0735">Signal-anchor</keyword>
<evidence type="ECO:0000256" key="7">
    <source>
        <dbReference type="ARBA" id="ARBA00022692"/>
    </source>
</evidence>
<dbReference type="Proteomes" id="UP000572268">
    <property type="component" value="Unassembled WGS sequence"/>
</dbReference>
<gene>
    <name evidence="19" type="primary">MGAT1</name>
    <name evidence="19" type="ORF">FOL46_008026</name>
</gene>
<comment type="caution">
    <text evidence="19">The sequence shown here is derived from an EMBL/GenBank/DDBJ whole genome shotgun (WGS) entry which is preliminary data.</text>
</comment>